<dbReference type="Proteomes" id="UP000184462">
    <property type="component" value="Unassembled WGS sequence"/>
</dbReference>
<protein>
    <recommendedName>
        <fullName evidence="3">Methyltransferase domain-containing protein</fullName>
    </recommendedName>
</protein>
<dbReference type="SUPFAM" id="SSF53335">
    <property type="entry name" value="S-adenosyl-L-methionine-dependent methyltransferases"/>
    <property type="match status" value="1"/>
</dbReference>
<evidence type="ECO:0000259" key="3">
    <source>
        <dbReference type="Pfam" id="PF13649"/>
    </source>
</evidence>
<sequence length="235" mass="26774">MISTNQRSSQAEIMDAFDFKGEDLVNVLQHIDQINSSLGGHRVTINGVKQLLKNSKKEVITIADIGCGSGASLRAIRKWANKQDFQLKLIGIDANPHIIEVAKSLTSAKLNISYQCLDVFSAEFKALSVDIVCSSLTFHHFKNESIIQLLQQLEKQVKLGIIINDLHRHKLAYRLFQLYSLCFVNSQIAKKDGLISILRGFKSKDFKYFSKQLNNATQLKWFWAFRYQFLIQIHG</sequence>
<dbReference type="CDD" id="cd02440">
    <property type="entry name" value="AdoMet_MTases"/>
    <property type="match status" value="1"/>
</dbReference>
<evidence type="ECO:0000313" key="4">
    <source>
        <dbReference type="EMBL" id="SHE29265.1"/>
    </source>
</evidence>
<evidence type="ECO:0000313" key="5">
    <source>
        <dbReference type="Proteomes" id="UP000184462"/>
    </source>
</evidence>
<dbReference type="PANTHER" id="PTHR43861:SF1">
    <property type="entry name" value="TRANS-ACONITATE 2-METHYLTRANSFERASE"/>
    <property type="match status" value="1"/>
</dbReference>
<dbReference type="AlphaFoldDB" id="A0A1M4SAV0"/>
<dbReference type="GO" id="GO:0008168">
    <property type="term" value="F:methyltransferase activity"/>
    <property type="evidence" value="ECO:0007669"/>
    <property type="project" value="UniProtKB-KW"/>
</dbReference>
<dbReference type="STRING" id="1155689.SAMN05444278_10156"/>
<dbReference type="InterPro" id="IPR041698">
    <property type="entry name" value="Methyltransf_25"/>
</dbReference>
<keyword evidence="2" id="KW-0808">Transferase</keyword>
<dbReference type="Pfam" id="PF13649">
    <property type="entry name" value="Methyltransf_25"/>
    <property type="match status" value="1"/>
</dbReference>
<dbReference type="OrthoDB" id="9800454at2"/>
<dbReference type="EMBL" id="FQTW01000001">
    <property type="protein sequence ID" value="SHE29265.1"/>
    <property type="molecule type" value="Genomic_DNA"/>
</dbReference>
<dbReference type="GO" id="GO:0032259">
    <property type="term" value="P:methylation"/>
    <property type="evidence" value="ECO:0007669"/>
    <property type="project" value="UniProtKB-KW"/>
</dbReference>
<reference evidence="4 5" key="1">
    <citation type="submission" date="2016-11" db="EMBL/GenBank/DDBJ databases">
        <authorList>
            <person name="Jaros S."/>
            <person name="Januszkiewicz K."/>
            <person name="Wedrychowicz H."/>
        </authorList>
    </citation>
    <scope>NUCLEOTIDE SEQUENCE [LARGE SCALE GENOMIC DNA]</scope>
    <source>
        <strain evidence="4 5">DSM 25661</strain>
    </source>
</reference>
<name>A0A1M4SAV0_9FLAO</name>
<accession>A0A1M4SAV0</accession>
<gene>
    <name evidence="4" type="ORF">SAMN05444278_10156</name>
</gene>
<dbReference type="Gene3D" id="3.40.50.150">
    <property type="entry name" value="Vaccinia Virus protein VP39"/>
    <property type="match status" value="1"/>
</dbReference>
<organism evidence="4 5">
    <name type="scientific">Psychroflexus salarius</name>
    <dbReference type="NCBI Taxonomy" id="1155689"/>
    <lineage>
        <taxon>Bacteria</taxon>
        <taxon>Pseudomonadati</taxon>
        <taxon>Bacteroidota</taxon>
        <taxon>Flavobacteriia</taxon>
        <taxon>Flavobacteriales</taxon>
        <taxon>Flavobacteriaceae</taxon>
        <taxon>Psychroflexus</taxon>
    </lineage>
</organism>
<proteinExistence type="predicted"/>
<dbReference type="PANTHER" id="PTHR43861">
    <property type="entry name" value="TRANS-ACONITATE 2-METHYLTRANSFERASE-RELATED"/>
    <property type="match status" value="1"/>
</dbReference>
<keyword evidence="1" id="KW-0489">Methyltransferase</keyword>
<evidence type="ECO:0000256" key="2">
    <source>
        <dbReference type="ARBA" id="ARBA00022679"/>
    </source>
</evidence>
<dbReference type="InterPro" id="IPR029063">
    <property type="entry name" value="SAM-dependent_MTases_sf"/>
</dbReference>
<keyword evidence="5" id="KW-1185">Reference proteome</keyword>
<evidence type="ECO:0000256" key="1">
    <source>
        <dbReference type="ARBA" id="ARBA00022603"/>
    </source>
</evidence>
<feature type="domain" description="Methyltransferase" evidence="3">
    <location>
        <begin position="62"/>
        <end position="158"/>
    </location>
</feature>